<name>A0A2H0WMD2_9BACT</name>
<feature type="domain" description="Glycosyltransferase 2-like" evidence="1">
    <location>
        <begin position="9"/>
        <end position="169"/>
    </location>
</feature>
<dbReference type="EMBL" id="PEZJ01000027">
    <property type="protein sequence ID" value="PIS13816.1"/>
    <property type="molecule type" value="Genomic_DNA"/>
</dbReference>
<dbReference type="AlphaFoldDB" id="A0A2H0WMD2"/>
<organism evidence="2 3">
    <name type="scientific">Candidatus Shapirobacteria bacterium CG09_land_8_20_14_0_10_47_13</name>
    <dbReference type="NCBI Taxonomy" id="1974481"/>
    <lineage>
        <taxon>Bacteria</taxon>
        <taxon>Candidatus Shapironibacteriota</taxon>
    </lineage>
</organism>
<proteinExistence type="predicted"/>
<evidence type="ECO:0000313" key="3">
    <source>
        <dbReference type="Proteomes" id="UP000230033"/>
    </source>
</evidence>
<accession>A0A2H0WMD2</accession>
<reference evidence="3" key="1">
    <citation type="submission" date="2017-09" db="EMBL/GenBank/DDBJ databases">
        <title>Depth-based differentiation of microbial function through sediment-hosted aquifers and enrichment of novel symbionts in the deep terrestrial subsurface.</title>
        <authorList>
            <person name="Probst A.J."/>
            <person name="Ladd B."/>
            <person name="Jarett J.K."/>
            <person name="Geller-Mcgrath D.E."/>
            <person name="Sieber C.M.K."/>
            <person name="Emerson J.B."/>
            <person name="Anantharaman K."/>
            <person name="Thomas B.C."/>
            <person name="Malmstrom R."/>
            <person name="Stieglmeier M."/>
            <person name="Klingl A."/>
            <person name="Woyke T."/>
            <person name="Ryan C.M."/>
            <person name="Banfield J.F."/>
        </authorList>
    </citation>
    <scope>NUCLEOTIDE SEQUENCE [LARGE SCALE GENOMIC DNA]</scope>
</reference>
<dbReference type="InterPro" id="IPR001173">
    <property type="entry name" value="Glyco_trans_2-like"/>
</dbReference>
<gene>
    <name evidence="2" type="ORF">COT65_02125</name>
</gene>
<sequence length="252" mass="29182">MSAKPPYLSVVIPCFNESENLKRGVLGEVFDFLEKQPFAWELIISDDESTDDSWQLVEKFLVGKKNAFHLKNKHGGKPFAVRAGLAKARGEWVLFTDMDQATPINQLAKLLPFFNSHDIVIGSRGMTRKNFPLYRKLASFIFLNFRRLLLLPNIKDTQCGFKAFKREAALNLFPKLQVFRVKTKIYGWRVSAYDVELLFLGQKAGYRIAEVPVVWEDVDIAKGKQRNFLKESREMFKEILRVRLNDLRGLYD</sequence>
<protein>
    <recommendedName>
        <fullName evidence="1">Glycosyltransferase 2-like domain-containing protein</fullName>
    </recommendedName>
</protein>
<dbReference type="Pfam" id="PF00535">
    <property type="entry name" value="Glycos_transf_2"/>
    <property type="match status" value="1"/>
</dbReference>
<dbReference type="PANTHER" id="PTHR10859:SF91">
    <property type="entry name" value="DOLICHYL-PHOSPHATE BETA-GLUCOSYLTRANSFERASE"/>
    <property type="match status" value="1"/>
</dbReference>
<dbReference type="PANTHER" id="PTHR10859">
    <property type="entry name" value="GLYCOSYL TRANSFERASE"/>
    <property type="match status" value="1"/>
</dbReference>
<dbReference type="Gene3D" id="3.90.550.10">
    <property type="entry name" value="Spore Coat Polysaccharide Biosynthesis Protein SpsA, Chain A"/>
    <property type="match status" value="1"/>
</dbReference>
<comment type="caution">
    <text evidence="2">The sequence shown here is derived from an EMBL/GenBank/DDBJ whole genome shotgun (WGS) entry which is preliminary data.</text>
</comment>
<dbReference type="InterPro" id="IPR029044">
    <property type="entry name" value="Nucleotide-diphossugar_trans"/>
</dbReference>
<dbReference type="Proteomes" id="UP000230033">
    <property type="component" value="Unassembled WGS sequence"/>
</dbReference>
<evidence type="ECO:0000313" key="2">
    <source>
        <dbReference type="EMBL" id="PIS13816.1"/>
    </source>
</evidence>
<dbReference type="GO" id="GO:0006487">
    <property type="term" value="P:protein N-linked glycosylation"/>
    <property type="evidence" value="ECO:0007669"/>
    <property type="project" value="TreeGrafter"/>
</dbReference>
<evidence type="ECO:0000259" key="1">
    <source>
        <dbReference type="Pfam" id="PF00535"/>
    </source>
</evidence>
<dbReference type="SUPFAM" id="SSF53448">
    <property type="entry name" value="Nucleotide-diphospho-sugar transferases"/>
    <property type="match status" value="1"/>
</dbReference>